<comment type="catalytic activity">
    <reaction evidence="1 9">
        <text>[(1-&gt;4)-alpha-D-glucosyl](n) + phosphate = [(1-&gt;4)-alpha-D-glucosyl](n-1) + alpha-D-glucose 1-phosphate</text>
        <dbReference type="Rhea" id="RHEA:41732"/>
        <dbReference type="Rhea" id="RHEA-COMP:9584"/>
        <dbReference type="Rhea" id="RHEA-COMP:9586"/>
        <dbReference type="ChEBI" id="CHEBI:15444"/>
        <dbReference type="ChEBI" id="CHEBI:43474"/>
        <dbReference type="ChEBI" id="CHEBI:58601"/>
        <dbReference type="EC" id="2.4.1.1"/>
    </reaction>
</comment>
<dbReference type="InterPro" id="IPR035090">
    <property type="entry name" value="Pyridoxal_P_attach_site"/>
</dbReference>
<evidence type="ECO:0000256" key="7">
    <source>
        <dbReference type="ARBA" id="ARBA00023277"/>
    </source>
</evidence>
<dbReference type="Pfam" id="PF00343">
    <property type="entry name" value="Phosphorylase"/>
    <property type="match status" value="1"/>
</dbReference>
<dbReference type="SUPFAM" id="SSF53756">
    <property type="entry name" value="UDP-Glycosyltransferase/glycogen phosphorylase"/>
    <property type="match status" value="1"/>
</dbReference>
<comment type="caution">
    <text evidence="10">The sequence shown here is derived from an EMBL/GenBank/DDBJ whole genome shotgun (WGS) entry which is preliminary data.</text>
</comment>
<name>A0ABV6YTV6_UNCC1</name>
<evidence type="ECO:0000256" key="1">
    <source>
        <dbReference type="ARBA" id="ARBA00001275"/>
    </source>
</evidence>
<dbReference type="NCBIfam" id="TIGR02093">
    <property type="entry name" value="P_ylase"/>
    <property type="match status" value="1"/>
</dbReference>
<dbReference type="EMBL" id="JBHPBY010000050">
    <property type="protein sequence ID" value="MFC1849639.1"/>
    <property type="molecule type" value="Genomic_DNA"/>
</dbReference>
<evidence type="ECO:0000256" key="9">
    <source>
        <dbReference type="RuleBase" id="RU000587"/>
    </source>
</evidence>
<dbReference type="Gene3D" id="3.40.50.2000">
    <property type="entry name" value="Glycogen Phosphorylase B"/>
    <property type="match status" value="2"/>
</dbReference>
<evidence type="ECO:0000256" key="8">
    <source>
        <dbReference type="ARBA" id="ARBA00025174"/>
    </source>
</evidence>
<comment type="function">
    <text evidence="8">Phosphorylase is an important allosteric enzyme in carbohydrate metabolism. Enzymes from different sources differ in their regulatory mechanisms and in their natural substrates. However, all known phosphorylases share catalytic and structural properties.</text>
</comment>
<evidence type="ECO:0000256" key="6">
    <source>
        <dbReference type="ARBA" id="ARBA00022898"/>
    </source>
</evidence>
<dbReference type="PIRSF" id="PIRSF000460">
    <property type="entry name" value="Pprylas_GlgP"/>
    <property type="match status" value="1"/>
</dbReference>
<accession>A0ABV6YTV6</accession>
<sequence>MGKHNEGQDLKSSLMNHLWYTNCKDMYSATPRDKYTATVFAVRDFIAKKWIETQQAYYEVDAKRVYYLSLEFLLGRLLHNYILNLRLDAEFRAASDVLAIPYDELIELEWDAGLGNGGLGRLAACFLDSMASMSYPGYGYGIRYEYGIFFQKIVDGHQIETPDNWLRYGNAWEFPRPEVLYMVHFHGKVNSIMDRNKKLRMEWADTDSVMAMAYDYPILGYDNNTVNTLRLWSAKSTRDFDFQYFNSGDYVRAVEDKSTSESISKVLYPNDQSLAGKELRLKQQYFFVSATLKDILRRYCKEHKKFNAFPKKVAIQLNDTHPAIAIPELMRLLVDDNDLEWDTAWEVTTKTFSYTNHTILPEALETWSEEIMWHLLPRHLQIIREIDRRFQIQVSFRFPDDPQRKHRLAILSRNGRDVVNMARLAIVGSHTVNGVSELHSDIIKDVVFKDFHEMWPKKFQNVTNGVTPRRWILEANPGLSQLIMEAIGDQWLKNLELLHDLEPFATDTQFQQRFLDIKYQNKIKLRDFVKKTFNLSLDPEIMLDCQVKRFHEYKRQLLNILHAITLYNRLITGQVDPDMVPRTILFAGKSAPGYFICKLIIKLIHSVAAIIHAHPLAREKLQLIFVPNYSVTEAQTIIPAAELSEQVSTAGYEASGTGNMKFALNGALTIGTLDGANIEIREEVGPENFFLFGLQAEEIAALRATYNPMQYLDNNEELTLIMHQLSTGYFSPENKDLFQPIVNVFLGEGDKYFVLADYKDYIQQQETVSETYKDKQLWAKMAILNVARCGKFSSDRAIQTYAEKIWDVQSITARKGGSFDIT</sequence>
<comment type="function">
    <text evidence="9">Allosteric enzyme that catalyzes the rate-limiting step in glycogen catabolism, the phosphorolytic cleavage of glycogen to produce glucose-1-phosphate, and plays a central role in maintaining cellular and organismal glucose homeostasis.</text>
</comment>
<dbReference type="EC" id="2.4.1.1" evidence="9"/>
<evidence type="ECO:0000256" key="5">
    <source>
        <dbReference type="ARBA" id="ARBA00022679"/>
    </source>
</evidence>
<evidence type="ECO:0000256" key="2">
    <source>
        <dbReference type="ARBA" id="ARBA00001933"/>
    </source>
</evidence>
<organism evidence="10 11">
    <name type="scientific">candidate division CSSED10-310 bacterium</name>
    <dbReference type="NCBI Taxonomy" id="2855610"/>
    <lineage>
        <taxon>Bacteria</taxon>
        <taxon>Bacteria division CSSED10-310</taxon>
    </lineage>
</organism>
<dbReference type="CDD" id="cd04300">
    <property type="entry name" value="GT35_Glycogen_Phosphorylase"/>
    <property type="match status" value="1"/>
</dbReference>
<evidence type="ECO:0000313" key="10">
    <source>
        <dbReference type="EMBL" id="MFC1849639.1"/>
    </source>
</evidence>
<keyword evidence="6 9" id="KW-0663">Pyridoxal phosphate</keyword>
<dbReference type="PANTHER" id="PTHR11468:SF3">
    <property type="entry name" value="GLYCOGEN PHOSPHORYLASE, LIVER FORM"/>
    <property type="match status" value="1"/>
</dbReference>
<keyword evidence="7 9" id="KW-0119">Carbohydrate metabolism</keyword>
<evidence type="ECO:0000256" key="4">
    <source>
        <dbReference type="ARBA" id="ARBA00022676"/>
    </source>
</evidence>
<dbReference type="PANTHER" id="PTHR11468">
    <property type="entry name" value="GLYCOGEN PHOSPHORYLASE"/>
    <property type="match status" value="1"/>
</dbReference>
<evidence type="ECO:0000313" key="11">
    <source>
        <dbReference type="Proteomes" id="UP001594351"/>
    </source>
</evidence>
<dbReference type="PROSITE" id="PS00102">
    <property type="entry name" value="PHOSPHORYLASE"/>
    <property type="match status" value="1"/>
</dbReference>
<keyword evidence="11" id="KW-1185">Reference proteome</keyword>
<dbReference type="GO" id="GO:0004645">
    <property type="term" value="F:1,4-alpha-oligoglucan phosphorylase activity"/>
    <property type="evidence" value="ECO:0007669"/>
    <property type="project" value="UniProtKB-EC"/>
</dbReference>
<dbReference type="Proteomes" id="UP001594351">
    <property type="component" value="Unassembled WGS sequence"/>
</dbReference>
<comment type="cofactor">
    <cofactor evidence="2 9">
        <name>pyridoxal 5'-phosphate</name>
        <dbReference type="ChEBI" id="CHEBI:597326"/>
    </cofactor>
</comment>
<keyword evidence="4 9" id="KW-0328">Glycosyltransferase</keyword>
<gene>
    <name evidence="10" type="ORF">ACFL27_05460</name>
</gene>
<reference evidence="10 11" key="1">
    <citation type="submission" date="2024-09" db="EMBL/GenBank/DDBJ databases">
        <title>Laminarin stimulates single cell rates of sulfate reduction while oxygen inhibits transcriptomic activity in coastal marine sediment.</title>
        <authorList>
            <person name="Lindsay M."/>
            <person name="Orcutt B."/>
            <person name="Emerson D."/>
            <person name="Stepanauskas R."/>
            <person name="D'Angelo T."/>
        </authorList>
    </citation>
    <scope>NUCLEOTIDE SEQUENCE [LARGE SCALE GENOMIC DNA]</scope>
    <source>
        <strain evidence="10">SAG AM-311-K15</strain>
    </source>
</reference>
<proteinExistence type="inferred from homology"/>
<keyword evidence="5 9" id="KW-0808">Transferase</keyword>
<dbReference type="InterPro" id="IPR000811">
    <property type="entry name" value="Glyco_trans_35"/>
</dbReference>
<evidence type="ECO:0000256" key="3">
    <source>
        <dbReference type="ARBA" id="ARBA00006047"/>
    </source>
</evidence>
<comment type="similarity">
    <text evidence="3 9">Belongs to the glycogen phosphorylase family.</text>
</comment>
<dbReference type="InterPro" id="IPR011833">
    <property type="entry name" value="Glycg_phsphrylas"/>
</dbReference>
<protein>
    <recommendedName>
        <fullName evidence="9">Alpha-1,4 glucan phosphorylase</fullName>
        <ecNumber evidence="9">2.4.1.1</ecNumber>
    </recommendedName>
</protein>